<keyword evidence="1" id="KW-0378">Hydrolase</keyword>
<evidence type="ECO:0000313" key="2">
    <source>
        <dbReference type="EMBL" id="KRN32603.1"/>
    </source>
</evidence>
<dbReference type="PANTHER" id="PTHR10000">
    <property type="entry name" value="PHOSPHOSERINE PHOSPHATASE"/>
    <property type="match status" value="1"/>
</dbReference>
<dbReference type="GO" id="GO:0016791">
    <property type="term" value="F:phosphatase activity"/>
    <property type="evidence" value="ECO:0007669"/>
    <property type="project" value="TreeGrafter"/>
</dbReference>
<dbReference type="SFLD" id="SFLDS00003">
    <property type="entry name" value="Haloacid_Dehalogenase"/>
    <property type="match status" value="1"/>
</dbReference>
<dbReference type="AlphaFoldDB" id="A0A0R2FMR5"/>
<sequence>MYQGIVFFDLDGTLLNDEKQVPQENLAALAQLQKNNILPALSTGRNLFELKDLLAATHIDTVNGANGAYVMYHNEKLSAAPISPKTIEALNEKARSEDLQIAYYNDQHFAVTGKNQLVEDNYHMLRFNQVPVDPDFYKQEPVYMMLLFTPHQPKLDRQIEYEDEFADQLHFFRNGPYALDVVRNGIDKGVGIKTLLKDAKLEGVPTYAFGDGYNDLEMFQAVDHPISMANGVTQAQEMADFVTTTNLDGGIVKGLQHFDLI</sequence>
<dbReference type="RefSeq" id="WP_057768867.1">
    <property type="nucleotide sequence ID" value="NZ_JQAT01000002.1"/>
</dbReference>
<organism evidence="1 4">
    <name type="scientific">Lactobacillus selangorensis</name>
    <dbReference type="NCBI Taxonomy" id="81857"/>
    <lineage>
        <taxon>Bacteria</taxon>
        <taxon>Bacillati</taxon>
        <taxon>Bacillota</taxon>
        <taxon>Bacilli</taxon>
        <taxon>Lactobacillales</taxon>
        <taxon>Lactobacillaceae</taxon>
        <taxon>Lactobacillus</taxon>
    </lineage>
</organism>
<accession>A0A0R2FMR5</accession>
<dbReference type="SFLD" id="SFLDG01140">
    <property type="entry name" value="C2.B:_Phosphomannomutase_and_P"/>
    <property type="match status" value="1"/>
</dbReference>
<evidence type="ECO:0000313" key="3">
    <source>
        <dbReference type="Proteomes" id="UP000051645"/>
    </source>
</evidence>
<dbReference type="InterPro" id="IPR006379">
    <property type="entry name" value="HAD-SF_hydro_IIB"/>
</dbReference>
<dbReference type="EMBL" id="JQAZ01000002">
    <property type="protein sequence ID" value="KRN32603.1"/>
    <property type="molecule type" value="Genomic_DNA"/>
</dbReference>
<dbReference type="PANTHER" id="PTHR10000:SF25">
    <property type="entry name" value="PHOSPHATASE YKRA-RELATED"/>
    <property type="match status" value="1"/>
</dbReference>
<keyword evidence="3" id="KW-1185">Reference proteome</keyword>
<evidence type="ECO:0000313" key="1">
    <source>
        <dbReference type="EMBL" id="KRN28987.1"/>
    </source>
</evidence>
<dbReference type="NCBIfam" id="TIGR01484">
    <property type="entry name" value="HAD-SF-IIB"/>
    <property type="match status" value="1"/>
</dbReference>
<reference evidence="3 4" key="1">
    <citation type="journal article" date="2015" name="Genome Announc.">
        <title>Expanding the biotechnology potential of lactobacilli through comparative genomics of 213 strains and associated genera.</title>
        <authorList>
            <person name="Sun Z."/>
            <person name="Harris H.M."/>
            <person name="McCann A."/>
            <person name="Guo C."/>
            <person name="Argimon S."/>
            <person name="Zhang W."/>
            <person name="Yang X."/>
            <person name="Jeffery I.B."/>
            <person name="Cooney J.C."/>
            <person name="Kagawa T.F."/>
            <person name="Liu W."/>
            <person name="Song Y."/>
            <person name="Salvetti E."/>
            <person name="Wrobel A."/>
            <person name="Rasinkangas P."/>
            <person name="Parkhill J."/>
            <person name="Rea M.C."/>
            <person name="O'Sullivan O."/>
            <person name="Ritari J."/>
            <person name="Douillard F.P."/>
            <person name="Paul Ross R."/>
            <person name="Yang R."/>
            <person name="Briner A.E."/>
            <person name="Felis G.E."/>
            <person name="de Vos W.M."/>
            <person name="Barrangou R."/>
            <person name="Klaenhammer T.R."/>
            <person name="Caufield P.W."/>
            <person name="Cui Y."/>
            <person name="Zhang H."/>
            <person name="O'Toole P.W."/>
        </authorList>
    </citation>
    <scope>NUCLEOTIDE SEQUENCE [LARGE SCALE GENOMIC DNA]</scope>
    <source>
        <strain evidence="1 4">ATCC BAA-66</strain>
        <strain evidence="2 3">DSM 13344</strain>
    </source>
</reference>
<dbReference type="NCBIfam" id="TIGR00099">
    <property type="entry name" value="Cof-subfamily"/>
    <property type="match status" value="1"/>
</dbReference>
<dbReference type="Pfam" id="PF08282">
    <property type="entry name" value="Hydrolase_3"/>
    <property type="match status" value="1"/>
</dbReference>
<dbReference type="STRING" id="81857.IV38_GL001200"/>
<dbReference type="GO" id="GO:0005829">
    <property type="term" value="C:cytosol"/>
    <property type="evidence" value="ECO:0007669"/>
    <property type="project" value="TreeGrafter"/>
</dbReference>
<proteinExistence type="predicted"/>
<dbReference type="InterPro" id="IPR000150">
    <property type="entry name" value="Cof"/>
</dbReference>
<dbReference type="Proteomes" id="UP000051645">
    <property type="component" value="Unassembled WGS sequence"/>
</dbReference>
<dbReference type="InterPro" id="IPR023214">
    <property type="entry name" value="HAD_sf"/>
</dbReference>
<evidence type="ECO:0000313" key="4">
    <source>
        <dbReference type="Proteomes" id="UP000051751"/>
    </source>
</evidence>
<dbReference type="EMBL" id="JQAT01000002">
    <property type="protein sequence ID" value="KRN28987.1"/>
    <property type="molecule type" value="Genomic_DNA"/>
</dbReference>
<dbReference type="PROSITE" id="PS01229">
    <property type="entry name" value="COF_2"/>
    <property type="match status" value="1"/>
</dbReference>
<name>A0A0R2FMR5_9LACO</name>
<dbReference type="Gene3D" id="3.40.50.1000">
    <property type="entry name" value="HAD superfamily/HAD-like"/>
    <property type="match status" value="1"/>
</dbReference>
<dbReference type="Gene3D" id="3.30.1240.10">
    <property type="match status" value="1"/>
</dbReference>
<dbReference type="Proteomes" id="UP000051751">
    <property type="component" value="Unassembled WGS sequence"/>
</dbReference>
<gene>
    <name evidence="1" type="ORF">IV38_GL001200</name>
    <name evidence="2" type="ORF">IV40_GL000653</name>
</gene>
<protein>
    <submittedName>
        <fullName evidence="1">HAD superfamily hydrolase</fullName>
    </submittedName>
</protein>
<dbReference type="PATRIC" id="fig|81857.3.peg.1206"/>
<comment type="caution">
    <text evidence="1">The sequence shown here is derived from an EMBL/GenBank/DDBJ whole genome shotgun (WGS) entry which is preliminary data.</text>
</comment>
<dbReference type="GO" id="GO:0000287">
    <property type="term" value="F:magnesium ion binding"/>
    <property type="evidence" value="ECO:0007669"/>
    <property type="project" value="TreeGrafter"/>
</dbReference>
<dbReference type="InterPro" id="IPR036412">
    <property type="entry name" value="HAD-like_sf"/>
</dbReference>
<dbReference type="PROSITE" id="PS01228">
    <property type="entry name" value="COF_1"/>
    <property type="match status" value="1"/>
</dbReference>
<dbReference type="SUPFAM" id="SSF56784">
    <property type="entry name" value="HAD-like"/>
    <property type="match status" value="1"/>
</dbReference>